<dbReference type="Proteomes" id="UP000824169">
    <property type="component" value="Unassembled WGS sequence"/>
</dbReference>
<dbReference type="Gene3D" id="3.40.50.300">
    <property type="entry name" value="P-loop containing nucleotide triphosphate hydrolases"/>
    <property type="match status" value="1"/>
</dbReference>
<evidence type="ECO:0000256" key="1">
    <source>
        <dbReference type="ARBA" id="ARBA00022448"/>
    </source>
</evidence>
<dbReference type="PANTHER" id="PTHR42711:SF17">
    <property type="entry name" value="ABC TRANSPORTER ATP-BINDING PROTEIN"/>
    <property type="match status" value="1"/>
</dbReference>
<keyword evidence="3 5" id="KW-0067">ATP-binding</keyword>
<reference evidence="5" key="1">
    <citation type="submission" date="2020-10" db="EMBL/GenBank/DDBJ databases">
        <authorList>
            <person name="Gilroy R."/>
        </authorList>
    </citation>
    <scope>NUCLEOTIDE SEQUENCE</scope>
    <source>
        <strain evidence="5">CHK188-20938</strain>
    </source>
</reference>
<comment type="caution">
    <text evidence="5">The sequence shown here is derived from an EMBL/GenBank/DDBJ whole genome shotgun (WGS) entry which is preliminary data.</text>
</comment>
<protein>
    <submittedName>
        <fullName evidence="5">ABC transporter ATP-binding protein</fullName>
    </submittedName>
</protein>
<dbReference type="InterPro" id="IPR027417">
    <property type="entry name" value="P-loop_NTPase"/>
</dbReference>
<dbReference type="InterPro" id="IPR003593">
    <property type="entry name" value="AAA+_ATPase"/>
</dbReference>
<dbReference type="PANTHER" id="PTHR42711">
    <property type="entry name" value="ABC TRANSPORTER ATP-BINDING PROTEIN"/>
    <property type="match status" value="1"/>
</dbReference>
<feature type="domain" description="ABC transporter" evidence="4">
    <location>
        <begin position="5"/>
        <end position="217"/>
    </location>
</feature>
<dbReference type="SUPFAM" id="SSF52540">
    <property type="entry name" value="P-loop containing nucleoside triphosphate hydrolases"/>
    <property type="match status" value="1"/>
</dbReference>
<keyword evidence="2" id="KW-0547">Nucleotide-binding</keyword>
<accession>A0A9D1P1A6</accession>
<gene>
    <name evidence="5" type="ORF">IAB71_02390</name>
</gene>
<dbReference type="CDD" id="cd03230">
    <property type="entry name" value="ABC_DR_subfamily_A"/>
    <property type="match status" value="1"/>
</dbReference>
<keyword evidence="1" id="KW-0813">Transport</keyword>
<dbReference type="Pfam" id="PF00005">
    <property type="entry name" value="ABC_tran"/>
    <property type="match status" value="1"/>
</dbReference>
<sequence length="272" mass="29741">MKHALEVCGLKKSYGSRRVLKGLDFQVRPGEIFALLGANGAGKTTALECIEGLRSYDAGHITRHGSTGVQLQSSSLPDHIRPMEAVRLFAAWNRTGPSPSILEALGIPALGKKQYRHLSTGQKRRLHLALALTGDPDILFLDEPTAGLDVEGRANLHELIRRLKRGGKTILLASHDMNEVEALCDRMAILKDGILAFTGTAADLSEKLGRRYNISIRTSAGTEQLETSDILETLTAVLERCRKTGTVISDLHVDRGSLEQHFMQIAKEETNS</sequence>
<dbReference type="SMART" id="SM00382">
    <property type="entry name" value="AAA"/>
    <property type="match status" value="1"/>
</dbReference>
<proteinExistence type="predicted"/>
<evidence type="ECO:0000313" key="5">
    <source>
        <dbReference type="EMBL" id="HIV24629.1"/>
    </source>
</evidence>
<dbReference type="GO" id="GO:0016887">
    <property type="term" value="F:ATP hydrolysis activity"/>
    <property type="evidence" value="ECO:0007669"/>
    <property type="project" value="InterPro"/>
</dbReference>
<reference evidence="5" key="2">
    <citation type="journal article" date="2021" name="PeerJ">
        <title>Extensive microbial diversity within the chicken gut microbiome revealed by metagenomics and culture.</title>
        <authorList>
            <person name="Gilroy R."/>
            <person name="Ravi A."/>
            <person name="Getino M."/>
            <person name="Pursley I."/>
            <person name="Horton D.L."/>
            <person name="Alikhan N.F."/>
            <person name="Baker D."/>
            <person name="Gharbi K."/>
            <person name="Hall N."/>
            <person name="Watson M."/>
            <person name="Adriaenssens E.M."/>
            <person name="Foster-Nyarko E."/>
            <person name="Jarju S."/>
            <person name="Secka A."/>
            <person name="Antonio M."/>
            <person name="Oren A."/>
            <person name="Chaudhuri R.R."/>
            <person name="La Ragione R."/>
            <person name="Hildebrand F."/>
            <person name="Pallen M.J."/>
        </authorList>
    </citation>
    <scope>NUCLEOTIDE SEQUENCE</scope>
    <source>
        <strain evidence="5">CHK188-20938</strain>
    </source>
</reference>
<evidence type="ECO:0000256" key="3">
    <source>
        <dbReference type="ARBA" id="ARBA00022840"/>
    </source>
</evidence>
<name>A0A9D1P1A6_9FIRM</name>
<evidence type="ECO:0000259" key="4">
    <source>
        <dbReference type="PROSITE" id="PS50893"/>
    </source>
</evidence>
<evidence type="ECO:0000256" key="2">
    <source>
        <dbReference type="ARBA" id="ARBA00022741"/>
    </source>
</evidence>
<dbReference type="GO" id="GO:0005524">
    <property type="term" value="F:ATP binding"/>
    <property type="evidence" value="ECO:0007669"/>
    <property type="project" value="UniProtKB-KW"/>
</dbReference>
<organism evidence="5 6">
    <name type="scientific">Candidatus Scatomonas pullistercoris</name>
    <dbReference type="NCBI Taxonomy" id="2840920"/>
    <lineage>
        <taxon>Bacteria</taxon>
        <taxon>Bacillati</taxon>
        <taxon>Bacillota</taxon>
        <taxon>Clostridia</taxon>
        <taxon>Lachnospirales</taxon>
        <taxon>Lachnospiraceae</taxon>
        <taxon>Lachnospiraceae incertae sedis</taxon>
        <taxon>Candidatus Scatomonas</taxon>
    </lineage>
</organism>
<dbReference type="PROSITE" id="PS50893">
    <property type="entry name" value="ABC_TRANSPORTER_2"/>
    <property type="match status" value="1"/>
</dbReference>
<dbReference type="AlphaFoldDB" id="A0A9D1P1A6"/>
<dbReference type="EMBL" id="DVOO01000009">
    <property type="protein sequence ID" value="HIV24629.1"/>
    <property type="molecule type" value="Genomic_DNA"/>
</dbReference>
<dbReference type="InterPro" id="IPR003439">
    <property type="entry name" value="ABC_transporter-like_ATP-bd"/>
</dbReference>
<evidence type="ECO:0000313" key="6">
    <source>
        <dbReference type="Proteomes" id="UP000824169"/>
    </source>
</evidence>
<dbReference type="InterPro" id="IPR050763">
    <property type="entry name" value="ABC_transporter_ATP-binding"/>
</dbReference>